<dbReference type="Proteomes" id="UP000294847">
    <property type="component" value="Chromosome 4"/>
</dbReference>
<gene>
    <name evidence="1" type="ORF">PoMZ_08474</name>
</gene>
<name>A0A4P7NHR1_PYROR</name>
<evidence type="ECO:0000313" key="1">
    <source>
        <dbReference type="EMBL" id="QBZ61524.1"/>
    </source>
</evidence>
<evidence type="ECO:0000313" key="2">
    <source>
        <dbReference type="Proteomes" id="UP000294847"/>
    </source>
</evidence>
<organism evidence="1 2">
    <name type="scientific">Pyricularia oryzae</name>
    <name type="common">Rice blast fungus</name>
    <name type="synonym">Magnaporthe oryzae</name>
    <dbReference type="NCBI Taxonomy" id="318829"/>
    <lineage>
        <taxon>Eukaryota</taxon>
        <taxon>Fungi</taxon>
        <taxon>Dikarya</taxon>
        <taxon>Ascomycota</taxon>
        <taxon>Pezizomycotina</taxon>
        <taxon>Sordariomycetes</taxon>
        <taxon>Sordariomycetidae</taxon>
        <taxon>Magnaporthales</taxon>
        <taxon>Pyriculariaceae</taxon>
        <taxon>Pyricularia</taxon>
    </lineage>
</organism>
<dbReference type="EMBL" id="CP034207">
    <property type="protein sequence ID" value="QBZ61524.1"/>
    <property type="molecule type" value="Genomic_DNA"/>
</dbReference>
<sequence length="77" mass="8337">MFLRPRCNGLKSLGPTVTVALAATPPGSSAGGEEGVKKPSVATPRYMVIPSRSRQHEIQRQHDFTGLKHARLRVCAL</sequence>
<dbReference type="AlphaFoldDB" id="A0A4P7NHR1"/>
<proteinExistence type="predicted"/>
<protein>
    <submittedName>
        <fullName evidence="1">Uncharacterized protein</fullName>
    </submittedName>
</protein>
<accession>A0A4P7NHR1</accession>
<reference evidence="1 2" key="1">
    <citation type="journal article" date="2019" name="Mol. Biol. Evol.">
        <title>Blast fungal genomes show frequent chromosomal changes, gene gains and losses, and effector gene turnover.</title>
        <authorList>
            <person name="Gomez Luciano L.B."/>
            <person name="Jason Tsai I."/>
            <person name="Chuma I."/>
            <person name="Tosa Y."/>
            <person name="Chen Y.H."/>
            <person name="Li J.Y."/>
            <person name="Li M.Y."/>
            <person name="Jade Lu M.Y."/>
            <person name="Nakayashiki H."/>
            <person name="Li W.H."/>
        </authorList>
    </citation>
    <scope>NUCLEOTIDE SEQUENCE [LARGE SCALE GENOMIC DNA]</scope>
    <source>
        <strain evidence="1">MZ5-1-6</strain>
    </source>
</reference>